<name>A0A8I0GCV0_9ACTO</name>
<accession>A0A8I0GCV0</accession>
<protein>
    <recommendedName>
        <fullName evidence="4">ATP/GTP-binding protein</fullName>
    </recommendedName>
</protein>
<feature type="region of interest" description="Disordered" evidence="1">
    <location>
        <begin position="1"/>
        <end position="45"/>
    </location>
</feature>
<dbReference type="AlphaFoldDB" id="A0A8I0GCV0"/>
<evidence type="ECO:0000256" key="1">
    <source>
        <dbReference type="SAM" id="MobiDB-lite"/>
    </source>
</evidence>
<dbReference type="RefSeq" id="WP_191072040.1">
    <property type="nucleotide sequence ID" value="NZ_CP060506.1"/>
</dbReference>
<dbReference type="Proteomes" id="UP000627538">
    <property type="component" value="Unassembled WGS sequence"/>
</dbReference>
<gene>
    <name evidence="2" type="ORF">H8R10_06780</name>
</gene>
<proteinExistence type="predicted"/>
<evidence type="ECO:0000313" key="2">
    <source>
        <dbReference type="EMBL" id="MBD3689926.1"/>
    </source>
</evidence>
<dbReference type="EMBL" id="JACRUO010000002">
    <property type="protein sequence ID" value="MBD3689926.1"/>
    <property type="molecule type" value="Genomic_DNA"/>
</dbReference>
<evidence type="ECO:0000313" key="3">
    <source>
        <dbReference type="Proteomes" id="UP000627538"/>
    </source>
</evidence>
<evidence type="ECO:0008006" key="4">
    <source>
        <dbReference type="Google" id="ProtNLM"/>
    </source>
</evidence>
<reference evidence="2 3" key="1">
    <citation type="submission" date="2020-08" db="EMBL/GenBank/DDBJ databases">
        <title>Winkia gen. nov., sp. nov., isolated from faeces of the Anser albifrons in China.</title>
        <authorList>
            <person name="Liu Q."/>
        </authorList>
    </citation>
    <scope>NUCLEOTIDE SEQUENCE [LARGE SCALE GENOMIC DNA]</scope>
    <source>
        <strain evidence="2 3">C62</strain>
    </source>
</reference>
<feature type="compositionally biased region" description="Basic residues" evidence="1">
    <location>
        <begin position="1"/>
        <end position="15"/>
    </location>
</feature>
<keyword evidence="3" id="KW-1185">Reference proteome</keyword>
<sequence>MARRSGKRPYAKPHRRLDMTRLASMPRSEERGERSFRVQHVSSGRKPYTCPGCLSEIPQGTAHVVVWATDQFVSAERMVEGRRHWHASCWHRGLRPA</sequence>
<comment type="caution">
    <text evidence="2">The sequence shown here is derived from an EMBL/GenBank/DDBJ whole genome shotgun (WGS) entry which is preliminary data.</text>
</comment>
<feature type="compositionally biased region" description="Basic and acidic residues" evidence="1">
    <location>
        <begin position="27"/>
        <end position="36"/>
    </location>
</feature>
<organism evidence="2 3">
    <name type="scientific">Nanchangia anserum</name>
    <dbReference type="NCBI Taxonomy" id="2692125"/>
    <lineage>
        <taxon>Bacteria</taxon>
        <taxon>Bacillati</taxon>
        <taxon>Actinomycetota</taxon>
        <taxon>Actinomycetes</taxon>
        <taxon>Actinomycetales</taxon>
        <taxon>Actinomycetaceae</taxon>
        <taxon>Nanchangia</taxon>
    </lineage>
</organism>